<dbReference type="InterPro" id="IPR014757">
    <property type="entry name" value="Tscrpt_reg_IclR_C"/>
</dbReference>
<dbReference type="InterPro" id="IPR036388">
    <property type="entry name" value="WH-like_DNA-bd_sf"/>
</dbReference>
<evidence type="ECO:0000313" key="8">
    <source>
        <dbReference type="EMBL" id="MBF8435586.1"/>
    </source>
</evidence>
<evidence type="ECO:0000256" key="1">
    <source>
        <dbReference type="ARBA" id="ARBA00023015"/>
    </source>
</evidence>
<dbReference type="Pfam" id="PF01614">
    <property type="entry name" value="IclR_C"/>
    <property type="match status" value="1"/>
</dbReference>
<dbReference type="PANTHER" id="PTHR30136">
    <property type="entry name" value="HELIX-TURN-HELIX TRANSCRIPTIONAL REGULATOR, ICLR FAMILY"/>
    <property type="match status" value="1"/>
</dbReference>
<dbReference type="AlphaFoldDB" id="A0A931ASV9"/>
<dbReference type="PROSITE" id="PS51078">
    <property type="entry name" value="ICLR_ED"/>
    <property type="match status" value="1"/>
</dbReference>
<dbReference type="InterPro" id="IPR029016">
    <property type="entry name" value="GAF-like_dom_sf"/>
</dbReference>
<dbReference type="InterPro" id="IPR050707">
    <property type="entry name" value="HTH_MetabolicPath_Reg"/>
</dbReference>
<sequence length="260" mass="29609">MLMGKKPDQLIQSIDRAFDILELLVEKGSSMGVTEISERTKLHKSTVYRLLATLRYRGYVKKDNHEKYKIGFKLFELGSSVINNIDLRSDAKPFLRELMNISEETVHLGVLDDNQVVYIDKVESENTIRMYSKIGRRNHASSTSLGKVILAYSDREVVDKVIREEGLKKLTENTITDEEQFKKHLAKVRSQGYAIDNEEQEYGIRCIAGPIFDHTGEVIAAFSISGPTMRMTKEKVESLKPVIKEYSKKISESFGCNGFC</sequence>
<dbReference type="InterPro" id="IPR005471">
    <property type="entry name" value="Tscrpt_reg_IclR_N"/>
</dbReference>
<feature type="domain" description="HTH iclR-type" evidence="6">
    <location>
        <begin position="11"/>
        <end position="72"/>
    </location>
</feature>
<keyword evidence="1" id="KW-0805">Transcription regulation</keyword>
<evidence type="ECO:0000256" key="5">
    <source>
        <dbReference type="ARBA" id="ARBA00070406"/>
    </source>
</evidence>
<protein>
    <recommendedName>
        <fullName evidence="5">Glycerol operon regulatory protein</fullName>
    </recommendedName>
</protein>
<keyword evidence="3" id="KW-0804">Transcription</keyword>
<evidence type="ECO:0000259" key="6">
    <source>
        <dbReference type="PROSITE" id="PS51077"/>
    </source>
</evidence>
<dbReference type="SUPFAM" id="SSF55781">
    <property type="entry name" value="GAF domain-like"/>
    <property type="match status" value="1"/>
</dbReference>
<dbReference type="Gene3D" id="3.30.450.40">
    <property type="match status" value="1"/>
</dbReference>
<accession>A0A931ASV9</accession>
<evidence type="ECO:0000313" key="9">
    <source>
        <dbReference type="Proteomes" id="UP000621436"/>
    </source>
</evidence>
<proteinExistence type="predicted"/>
<dbReference type="InterPro" id="IPR036390">
    <property type="entry name" value="WH_DNA-bd_sf"/>
</dbReference>
<comment type="function">
    <text evidence="4">May be an activator protein for the gylABX operon.</text>
</comment>
<dbReference type="GO" id="GO:0045892">
    <property type="term" value="P:negative regulation of DNA-templated transcription"/>
    <property type="evidence" value="ECO:0007669"/>
    <property type="project" value="TreeGrafter"/>
</dbReference>
<dbReference type="SUPFAM" id="SSF46785">
    <property type="entry name" value="Winged helix' DNA-binding domain"/>
    <property type="match status" value="1"/>
</dbReference>
<dbReference type="PROSITE" id="PS51077">
    <property type="entry name" value="HTH_ICLR"/>
    <property type="match status" value="1"/>
</dbReference>
<evidence type="ECO:0000259" key="7">
    <source>
        <dbReference type="PROSITE" id="PS51078"/>
    </source>
</evidence>
<dbReference type="FunFam" id="1.10.10.10:FF:000056">
    <property type="entry name" value="IclR family transcriptional regulator"/>
    <property type="match status" value="1"/>
</dbReference>
<dbReference type="GO" id="GO:0003677">
    <property type="term" value="F:DNA binding"/>
    <property type="evidence" value="ECO:0007669"/>
    <property type="project" value="UniProtKB-KW"/>
</dbReference>
<dbReference type="EMBL" id="JADPIE010000001">
    <property type="protein sequence ID" value="MBF8435586.1"/>
    <property type="molecule type" value="Genomic_DNA"/>
</dbReference>
<evidence type="ECO:0000256" key="2">
    <source>
        <dbReference type="ARBA" id="ARBA00023125"/>
    </source>
</evidence>
<evidence type="ECO:0000256" key="3">
    <source>
        <dbReference type="ARBA" id="ARBA00023163"/>
    </source>
</evidence>
<name>A0A931ASV9_9FIRM</name>
<dbReference type="Gene3D" id="1.10.10.10">
    <property type="entry name" value="Winged helix-like DNA-binding domain superfamily/Winged helix DNA-binding domain"/>
    <property type="match status" value="1"/>
</dbReference>
<evidence type="ECO:0000256" key="4">
    <source>
        <dbReference type="ARBA" id="ARBA00058938"/>
    </source>
</evidence>
<dbReference type="SMART" id="SM00346">
    <property type="entry name" value="HTH_ICLR"/>
    <property type="match status" value="1"/>
</dbReference>
<keyword evidence="9" id="KW-1185">Reference proteome</keyword>
<gene>
    <name evidence="8" type="ORF">I0Q91_00710</name>
</gene>
<dbReference type="GO" id="GO:0003700">
    <property type="term" value="F:DNA-binding transcription factor activity"/>
    <property type="evidence" value="ECO:0007669"/>
    <property type="project" value="TreeGrafter"/>
</dbReference>
<comment type="caution">
    <text evidence="8">The sequence shown here is derived from an EMBL/GenBank/DDBJ whole genome shotgun (WGS) entry which is preliminary data.</text>
</comment>
<reference evidence="8" key="1">
    <citation type="submission" date="2020-11" db="EMBL/GenBank/DDBJ databases">
        <title>Halonatronomonas betainensis gen. nov., sp. nov. a novel haloalkaliphilic representative of the family Halanaerobiacae capable of betaine degradation.</title>
        <authorList>
            <person name="Boltyanskaya Y."/>
            <person name="Kevbrin V."/>
            <person name="Detkova E."/>
            <person name="Grouzdev D.S."/>
            <person name="Koziaeva V."/>
            <person name="Zhilina T."/>
        </authorList>
    </citation>
    <scope>NUCLEOTIDE SEQUENCE</scope>
    <source>
        <strain evidence="8">Z-7014</strain>
    </source>
</reference>
<dbReference type="PANTHER" id="PTHR30136:SF7">
    <property type="entry name" value="HTH-TYPE TRANSCRIPTIONAL REGULATOR KDGR-RELATED"/>
    <property type="match status" value="1"/>
</dbReference>
<dbReference type="Proteomes" id="UP000621436">
    <property type="component" value="Unassembled WGS sequence"/>
</dbReference>
<feature type="domain" description="IclR-ED" evidence="7">
    <location>
        <begin position="73"/>
        <end position="256"/>
    </location>
</feature>
<keyword evidence="2" id="KW-0238">DNA-binding</keyword>
<dbReference type="Pfam" id="PF09339">
    <property type="entry name" value="HTH_IclR"/>
    <property type="match status" value="1"/>
</dbReference>
<organism evidence="8 9">
    <name type="scientific">Halonatronomonas betaini</name>
    <dbReference type="NCBI Taxonomy" id="2778430"/>
    <lineage>
        <taxon>Bacteria</taxon>
        <taxon>Bacillati</taxon>
        <taxon>Bacillota</taxon>
        <taxon>Clostridia</taxon>
        <taxon>Halanaerobiales</taxon>
        <taxon>Halarsenatibacteraceae</taxon>
        <taxon>Halonatronomonas</taxon>
    </lineage>
</organism>